<dbReference type="Pfam" id="PF25059">
    <property type="entry name" value="FN3_DSCAM-DSCAML_C"/>
    <property type="match status" value="1"/>
</dbReference>
<feature type="domain" description="Fibronectin type-III" evidence="12">
    <location>
        <begin position="693"/>
        <end position="791"/>
    </location>
</feature>
<keyword evidence="14" id="KW-1185">Reference proteome</keyword>
<feature type="non-terminal residue" evidence="13">
    <location>
        <position position="1"/>
    </location>
</feature>
<evidence type="ECO:0000259" key="12">
    <source>
        <dbReference type="PROSITE" id="PS50853"/>
    </source>
</evidence>
<dbReference type="PROSITE" id="PS50853">
    <property type="entry name" value="FN3"/>
    <property type="match status" value="3"/>
</dbReference>
<dbReference type="Pfam" id="PF00041">
    <property type="entry name" value="fn3"/>
    <property type="match status" value="1"/>
</dbReference>
<dbReference type="SUPFAM" id="SSF48726">
    <property type="entry name" value="Immunoglobulin"/>
    <property type="match status" value="3"/>
</dbReference>
<dbReference type="Pfam" id="PF07679">
    <property type="entry name" value="I-set"/>
    <property type="match status" value="1"/>
</dbReference>
<keyword evidence="5" id="KW-0130">Cell adhesion</keyword>
<dbReference type="EMBL" id="JAIFTH010000596">
    <property type="protein sequence ID" value="KAG9509221.1"/>
    <property type="molecule type" value="Genomic_DNA"/>
</dbReference>
<organism evidence="13 14">
    <name type="scientific">Fragariocoptes setiger</name>
    <dbReference type="NCBI Taxonomy" id="1670756"/>
    <lineage>
        <taxon>Eukaryota</taxon>
        <taxon>Metazoa</taxon>
        <taxon>Ecdysozoa</taxon>
        <taxon>Arthropoda</taxon>
        <taxon>Chelicerata</taxon>
        <taxon>Arachnida</taxon>
        <taxon>Acari</taxon>
        <taxon>Acariformes</taxon>
        <taxon>Trombidiformes</taxon>
        <taxon>Prostigmata</taxon>
        <taxon>Eupodina</taxon>
        <taxon>Eriophyoidea</taxon>
        <taxon>Phytoptidae</taxon>
        <taxon>Fragariocoptes</taxon>
    </lineage>
</organism>
<evidence type="ECO:0000256" key="8">
    <source>
        <dbReference type="ARBA" id="ARBA00023157"/>
    </source>
</evidence>
<evidence type="ECO:0000256" key="7">
    <source>
        <dbReference type="ARBA" id="ARBA00023136"/>
    </source>
</evidence>
<dbReference type="Pfam" id="PF13927">
    <property type="entry name" value="Ig_3"/>
    <property type="match status" value="1"/>
</dbReference>
<keyword evidence="8" id="KW-1015">Disulfide bond</keyword>
<dbReference type="PROSITE" id="PS50835">
    <property type="entry name" value="IG_LIKE"/>
    <property type="match status" value="3"/>
</dbReference>
<feature type="domain" description="Ig-like" evidence="11">
    <location>
        <begin position="92"/>
        <end position="186"/>
    </location>
</feature>
<dbReference type="InterPro" id="IPR003961">
    <property type="entry name" value="FN3_dom"/>
</dbReference>
<evidence type="ECO:0000259" key="11">
    <source>
        <dbReference type="PROSITE" id="PS50835"/>
    </source>
</evidence>
<evidence type="ECO:0000256" key="1">
    <source>
        <dbReference type="ARBA" id="ARBA00004167"/>
    </source>
</evidence>
<feature type="domain" description="Fibronectin type-III" evidence="12">
    <location>
        <begin position="494"/>
        <end position="589"/>
    </location>
</feature>
<evidence type="ECO:0000256" key="10">
    <source>
        <dbReference type="SAM" id="MobiDB-lite"/>
    </source>
</evidence>
<dbReference type="CDD" id="cd00063">
    <property type="entry name" value="FN3"/>
    <property type="match status" value="4"/>
</dbReference>
<dbReference type="SMART" id="SM00408">
    <property type="entry name" value="IGc2"/>
    <property type="match status" value="3"/>
</dbReference>
<dbReference type="Proteomes" id="UP000825002">
    <property type="component" value="Unassembled WGS sequence"/>
</dbReference>
<evidence type="ECO:0000256" key="4">
    <source>
        <dbReference type="ARBA" id="ARBA00022737"/>
    </source>
</evidence>
<comment type="caution">
    <text evidence="13">The sequence shown here is derived from an EMBL/GenBank/DDBJ whole genome shotgun (WGS) entry which is preliminary data.</text>
</comment>
<dbReference type="InterPro" id="IPR013783">
    <property type="entry name" value="Ig-like_fold"/>
</dbReference>
<dbReference type="InterPro" id="IPR056754">
    <property type="entry name" value="DSCAM/DSCAML_C"/>
</dbReference>
<evidence type="ECO:0000256" key="6">
    <source>
        <dbReference type="ARBA" id="ARBA00022989"/>
    </source>
</evidence>
<evidence type="ECO:0000256" key="9">
    <source>
        <dbReference type="ARBA" id="ARBA00023319"/>
    </source>
</evidence>
<feature type="compositionally biased region" description="Low complexity" evidence="10">
    <location>
        <begin position="1168"/>
        <end position="1177"/>
    </location>
</feature>
<dbReference type="InterPro" id="IPR003599">
    <property type="entry name" value="Ig_sub"/>
</dbReference>
<keyword evidence="3" id="KW-0732">Signal</keyword>
<dbReference type="PANTHER" id="PTHR44170:SF56">
    <property type="entry name" value="FIBRONECTIN TYPE-III DOMAIN-CONTAINING PROTEIN"/>
    <property type="match status" value="1"/>
</dbReference>
<evidence type="ECO:0000313" key="13">
    <source>
        <dbReference type="EMBL" id="KAG9509221.1"/>
    </source>
</evidence>
<dbReference type="InterPro" id="IPR007110">
    <property type="entry name" value="Ig-like_dom"/>
</dbReference>
<dbReference type="Gene3D" id="2.60.40.10">
    <property type="entry name" value="Immunoglobulins"/>
    <property type="match status" value="10"/>
</dbReference>
<evidence type="ECO:0000313" key="14">
    <source>
        <dbReference type="Proteomes" id="UP000825002"/>
    </source>
</evidence>
<keyword evidence="7" id="KW-0472">Membrane</keyword>
<gene>
    <name evidence="13" type="primary">Dscam2</name>
    <name evidence="13" type="ORF">GZH46_02269</name>
</gene>
<feature type="domain" description="Fibronectin type-III" evidence="12">
    <location>
        <begin position="867"/>
        <end position="969"/>
    </location>
</feature>
<feature type="domain" description="Ig-like" evidence="11">
    <location>
        <begin position="323"/>
        <end position="483"/>
    </location>
</feature>
<accession>A0ABQ7S737</accession>
<dbReference type="InterPro" id="IPR003598">
    <property type="entry name" value="Ig_sub2"/>
</dbReference>
<reference evidence="13 14" key="1">
    <citation type="submission" date="2020-10" db="EMBL/GenBank/DDBJ databases">
        <authorList>
            <person name="Klimov P.B."/>
            <person name="Dyachkov S.M."/>
            <person name="Chetverikov P.E."/>
        </authorList>
    </citation>
    <scope>NUCLEOTIDE SEQUENCE [LARGE SCALE GENOMIC DNA]</scope>
    <source>
        <strain evidence="13">BMOC 18-1129-001#AD2665</strain>
        <tissue evidence="13">Entire mites</tissue>
    </source>
</reference>
<keyword evidence="4" id="KW-0677">Repeat</keyword>
<dbReference type="SMART" id="SM00060">
    <property type="entry name" value="FN3"/>
    <property type="match status" value="4"/>
</dbReference>
<keyword evidence="6" id="KW-1133">Transmembrane helix</keyword>
<dbReference type="PANTHER" id="PTHR44170">
    <property type="entry name" value="PROTEIN SIDEKICK"/>
    <property type="match status" value="1"/>
</dbReference>
<dbReference type="SMART" id="SM00409">
    <property type="entry name" value="IG"/>
    <property type="match status" value="3"/>
</dbReference>
<keyword evidence="9" id="KW-0393">Immunoglobulin domain</keyword>
<evidence type="ECO:0000256" key="3">
    <source>
        <dbReference type="ARBA" id="ARBA00022729"/>
    </source>
</evidence>
<comment type="subcellular location">
    <subcellularLocation>
        <location evidence="1">Membrane</location>
        <topology evidence="1">Single-pass membrane protein</topology>
    </subcellularLocation>
</comment>
<dbReference type="InterPro" id="IPR036179">
    <property type="entry name" value="Ig-like_dom_sf"/>
</dbReference>
<evidence type="ECO:0000256" key="5">
    <source>
        <dbReference type="ARBA" id="ARBA00022889"/>
    </source>
</evidence>
<feature type="region of interest" description="Disordered" evidence="10">
    <location>
        <begin position="1155"/>
        <end position="1184"/>
    </location>
</feature>
<proteinExistence type="predicted"/>
<sequence length="1631" mass="174766">RQLINDANGTLIVRELDRKHDRGNYECHAFLVAGASSANSDAATGASNVVVASTSSASVGHQSLSAVAVGGTAATTTALGTWTINVQVVVGPKIDPFDFSRHLEDGMRAVAVCAVIFGDSPIEITWFKDGQLLTSELDQELSVDVSSGFVSTLTFHRVRPAHSGLYTCVAANSFATATHSARMLVNVAPYFLETPRDSSVLLGRTLVMNCRAGGQPTPQVRWKKLVRTVQQQHEPQATSTSTTTGVVTSTNMNMNSNNNNQVQQQHVETFKTITSNPHVQVYENGSMVIRALELSDAGRYACQAHNDVAPGASALVSLSVLSPAHFDTSTKFETLSVRRGARIQLTCSPRGDPPLQVRWTRWPSHLQSQSQSQSSLTTSLTPPPLLSISNVEANNNVVAFTNADMISQPMLISSSASSTGSGSRYRINEWSSQQQQQGQQQQQQQQQQLATLTSELTIEALERADSAHYTCNASNVHGSDQLTYRVLVQEPPEPPTNVRVLAIGSNVVRLAWHAPRHDGNSPLTAYVLEYRTQVAAGGQPGAQSARQDWTRITVQVGASRQVISSASASSIAEAGAATAGSAHSTTVNSNLEHSLAPMDLAAMTNAHMADSSMIPVKFHGPPIVEQQDSGTSAMAGTAVVAGQQQQQQEVLVRRLAARTTYECRVASVNALGQGDWATPYVTLTTAEEAPAYRPTEVRAHALSTTTLRVQWRGPQHQEPSAPIKGYYIGYRKLPGASTSTSTNGAVSVSGQSFELNNDTSTVAAFATIETHNNNNNNRNTNYNNQANANNAVMAAQLRNTNNVAATNNNNELAKQLTATYNEQQQAHEYIIHNLERNTRYEIKLQAYNNAGTGPPVETHAQTLKFDRPAAPLVRVMGAHSSSIEIRWQQPSSSNINTNNEQAQAPIAGYSIFYKCEYDEWQELQLQANIQAYVLDNLRCGTKYQIYVSAFNAAGRSDPSDVLLARTDGSAPVAPDKSQLIRVNITQAIIDLGAWQSGGCPIQNFMIQYKKGDDSNWFVVSDGSPTSSVQKQQQHQLITIADLQPATWYKLLMSVANEAGTTNAEYMFGTLTPDGAAIPLPANMAHQFGAGQHNNNHHIDQHSINNNKPGMTDLVHWLLFELNFLIPLGVVLLLALVVGALFVHLSSSSANIVTSSSCSIDDSTEPHNQQQTQQQQQQSAALRKATGGHKFGSQSCAGLLQVNNVSPASNSLFGAHLHHHLLRVGATPSGVGGANHGTHTTHASSSLATQSTACLVDAANNCSSNFNSASSSGASSSSNSNNSNSNCNFNSNRLNSNSCDLTNGTFEQHPHSSMANVAVLLRNNNNSIYDGTLGNNNYGTLGAAAAVAAGGEGVGVVTGGGGATAPDFIGNSAINLHTFTATSDDTTDDNYGHHSSMVVAPIEPSAMDTSCHAHLTTNTCDDQTTGSSADATFAHQVYGGERAALHLPSPYATSQVLAPAGVARVASTMDLSALQSAMSSPDWQHALQTELQQQSSPYQRLNNLSGAATVYLHNSNTNTHNINTHSYTNTIGATNHHNHSQMAARQVNQQQQHQQHQRAHTLHRDTGFANVRLICHTPTLGHTPHNKASMHSHQVTINNAANGANNDTSNEHTQHSFVACDFDGYSRVSKRA</sequence>
<feature type="domain" description="Ig-like" evidence="11">
    <location>
        <begin position="189"/>
        <end position="319"/>
    </location>
</feature>
<keyword evidence="2" id="KW-0812">Transmembrane</keyword>
<dbReference type="SUPFAM" id="SSF49265">
    <property type="entry name" value="Fibronectin type III"/>
    <property type="match status" value="3"/>
</dbReference>
<protein>
    <submittedName>
        <fullName evidence="13">Down syndrome cell adhesion molecule-like protein Dscam2</fullName>
    </submittedName>
</protein>
<dbReference type="InterPro" id="IPR036116">
    <property type="entry name" value="FN3_sf"/>
</dbReference>
<name>A0ABQ7S737_9ACAR</name>
<dbReference type="InterPro" id="IPR013098">
    <property type="entry name" value="Ig_I-set"/>
</dbReference>
<evidence type="ECO:0000256" key="2">
    <source>
        <dbReference type="ARBA" id="ARBA00022692"/>
    </source>
</evidence>